<evidence type="ECO:0000313" key="3">
    <source>
        <dbReference type="Proteomes" id="UP000277212"/>
    </source>
</evidence>
<dbReference type="OrthoDB" id="5358884at2759"/>
<dbReference type="AlphaFoldDB" id="A0A3M2S7S6"/>
<accession>A0A3M2S7S6</accession>
<gene>
    <name evidence="2" type="ORF">CDV36_006711</name>
</gene>
<organism evidence="2 3">
    <name type="scientific">Fusarium kuroshium</name>
    <dbReference type="NCBI Taxonomy" id="2010991"/>
    <lineage>
        <taxon>Eukaryota</taxon>
        <taxon>Fungi</taxon>
        <taxon>Dikarya</taxon>
        <taxon>Ascomycota</taxon>
        <taxon>Pezizomycotina</taxon>
        <taxon>Sordariomycetes</taxon>
        <taxon>Hypocreomycetidae</taxon>
        <taxon>Hypocreales</taxon>
        <taxon>Nectriaceae</taxon>
        <taxon>Fusarium</taxon>
        <taxon>Fusarium solani species complex</taxon>
    </lineage>
</organism>
<keyword evidence="1" id="KW-1133">Transmembrane helix</keyword>
<dbReference type="Proteomes" id="UP000277212">
    <property type="component" value="Unassembled WGS sequence"/>
</dbReference>
<keyword evidence="1" id="KW-0812">Transmembrane</keyword>
<comment type="caution">
    <text evidence="2">The sequence shown here is derived from an EMBL/GenBank/DDBJ whole genome shotgun (WGS) entry which is preliminary data.</text>
</comment>
<feature type="transmembrane region" description="Helical" evidence="1">
    <location>
        <begin position="86"/>
        <end position="115"/>
    </location>
</feature>
<dbReference type="STRING" id="2010991.A0A3M2S7S6"/>
<evidence type="ECO:0000256" key="1">
    <source>
        <dbReference type="SAM" id="Phobius"/>
    </source>
</evidence>
<sequence>MALYEKKSDDGDSDVIPISYFAPKDKMPLHSDSEGLQVDMTNAPEVAHLYGQHKLYYNPPEYRHPESEPESEPSLQKKQIHVPFGLGIWTFGLLIGVLVAAVVGAGVGGGCAAALGNCSSNITECTECSEAAPVETISCPSIEPNNTSSENTTDPYVPRRASAVESLELNCPTDFRQRTVFKSNKGYEFSWYCGVNVPAGDPAKGGGIMGDVAPIIAYTLEDCLNACAAMIDRDENRGTGVKCKSVVFDRRMAEMVGKLGANCFLKNGTKPEGGEWGFDNDDMAYAERND</sequence>
<keyword evidence="1" id="KW-0472">Membrane</keyword>
<evidence type="ECO:0008006" key="4">
    <source>
        <dbReference type="Google" id="ProtNLM"/>
    </source>
</evidence>
<proteinExistence type="predicted"/>
<name>A0A3M2S7S6_9HYPO</name>
<reference evidence="2 3" key="1">
    <citation type="submission" date="2017-06" db="EMBL/GenBank/DDBJ databases">
        <title>Comparative genomic analysis of Ambrosia Fusariam Clade fungi.</title>
        <authorList>
            <person name="Stajich J.E."/>
            <person name="Carrillo J."/>
            <person name="Kijimoto T."/>
            <person name="Eskalen A."/>
            <person name="O'Donnell K."/>
            <person name="Kasson M."/>
        </authorList>
    </citation>
    <scope>NUCLEOTIDE SEQUENCE [LARGE SCALE GENOMIC DNA]</scope>
    <source>
        <strain evidence="2">UCR3666</strain>
    </source>
</reference>
<dbReference type="EMBL" id="NKUJ01000104">
    <property type="protein sequence ID" value="RMJ13630.1"/>
    <property type="molecule type" value="Genomic_DNA"/>
</dbReference>
<keyword evidence="3" id="KW-1185">Reference proteome</keyword>
<protein>
    <recommendedName>
        <fullName evidence="4">Apple domain-containing protein</fullName>
    </recommendedName>
</protein>
<evidence type="ECO:0000313" key="2">
    <source>
        <dbReference type="EMBL" id="RMJ13630.1"/>
    </source>
</evidence>